<name>A0A224XU76_9HEMI</name>
<protein>
    <submittedName>
        <fullName evidence="1">Putative secreted protein</fullName>
    </submittedName>
</protein>
<dbReference type="EMBL" id="GFTR01000331">
    <property type="protein sequence ID" value="JAW16095.1"/>
    <property type="molecule type" value="Transcribed_RNA"/>
</dbReference>
<organism evidence="1">
    <name type="scientific">Panstrongylus lignarius</name>
    <dbReference type="NCBI Taxonomy" id="156445"/>
    <lineage>
        <taxon>Eukaryota</taxon>
        <taxon>Metazoa</taxon>
        <taxon>Ecdysozoa</taxon>
        <taxon>Arthropoda</taxon>
        <taxon>Hexapoda</taxon>
        <taxon>Insecta</taxon>
        <taxon>Pterygota</taxon>
        <taxon>Neoptera</taxon>
        <taxon>Paraneoptera</taxon>
        <taxon>Hemiptera</taxon>
        <taxon>Heteroptera</taxon>
        <taxon>Panheteroptera</taxon>
        <taxon>Cimicomorpha</taxon>
        <taxon>Reduviidae</taxon>
        <taxon>Triatominae</taxon>
        <taxon>Panstrongylus</taxon>
    </lineage>
</organism>
<reference evidence="1" key="1">
    <citation type="journal article" date="2018" name="PLoS Negl. Trop. Dis.">
        <title>An insight into the salivary gland and fat body transcriptome of Panstrongylus lignarius (Hemiptera: Heteroptera), the main vector of Chagas disease in Peru.</title>
        <authorList>
            <person name="Nevoa J.C."/>
            <person name="Mendes M.T."/>
            <person name="da Silva M.V."/>
            <person name="Soares S.C."/>
            <person name="Oliveira C.J.F."/>
            <person name="Ribeiro J.M.C."/>
        </authorList>
    </citation>
    <scope>NUCLEOTIDE SEQUENCE</scope>
</reference>
<proteinExistence type="predicted"/>
<accession>A0A224XU76</accession>
<sequence length="71" mass="8505">MRTMNPCMTMMLIHVLMYQLIRTEFPQLVLAMVNLKLLVTIPNYVQFWPNDLLIQRIQLVVFFHVQNRSAQ</sequence>
<evidence type="ECO:0000313" key="1">
    <source>
        <dbReference type="EMBL" id="JAW16095.1"/>
    </source>
</evidence>
<dbReference type="AlphaFoldDB" id="A0A224XU76"/>